<feature type="compositionally biased region" description="Polar residues" evidence="1">
    <location>
        <begin position="118"/>
        <end position="127"/>
    </location>
</feature>
<gene>
    <name evidence="3" type="ORF">COV05_02595</name>
</gene>
<organism evidence="3 4">
    <name type="scientific">Candidatus Uhrbacteria bacterium CG10_big_fil_rev_8_21_14_0_10_48_16</name>
    <dbReference type="NCBI Taxonomy" id="1975038"/>
    <lineage>
        <taxon>Bacteria</taxon>
        <taxon>Candidatus Uhriibacteriota</taxon>
    </lineage>
</organism>
<accession>A0A2M8LHA6</accession>
<keyword evidence="2" id="KW-0812">Transmembrane</keyword>
<protein>
    <submittedName>
        <fullName evidence="3">Uncharacterized protein</fullName>
    </submittedName>
</protein>
<feature type="compositionally biased region" description="Basic residues" evidence="1">
    <location>
        <begin position="47"/>
        <end position="57"/>
    </location>
</feature>
<comment type="caution">
    <text evidence="3">The sequence shown here is derived from an EMBL/GenBank/DDBJ whole genome shotgun (WGS) entry which is preliminary data.</text>
</comment>
<proteinExistence type="predicted"/>
<feature type="region of interest" description="Disordered" evidence="1">
    <location>
        <begin position="1"/>
        <end position="78"/>
    </location>
</feature>
<name>A0A2M8LHA6_9BACT</name>
<feature type="transmembrane region" description="Helical" evidence="2">
    <location>
        <begin position="268"/>
        <end position="296"/>
    </location>
</feature>
<dbReference type="Proteomes" id="UP000231436">
    <property type="component" value="Unassembled WGS sequence"/>
</dbReference>
<feature type="region of interest" description="Disordered" evidence="1">
    <location>
        <begin position="118"/>
        <end position="143"/>
    </location>
</feature>
<evidence type="ECO:0000256" key="1">
    <source>
        <dbReference type="SAM" id="MobiDB-lite"/>
    </source>
</evidence>
<feature type="compositionally biased region" description="Basic and acidic residues" evidence="1">
    <location>
        <begin position="15"/>
        <end position="35"/>
    </location>
</feature>
<reference evidence="4" key="1">
    <citation type="submission" date="2017-09" db="EMBL/GenBank/DDBJ databases">
        <title>Depth-based differentiation of microbial function through sediment-hosted aquifers and enrichment of novel symbionts in the deep terrestrial subsurface.</title>
        <authorList>
            <person name="Probst A.J."/>
            <person name="Ladd B."/>
            <person name="Jarett J.K."/>
            <person name="Geller-Mcgrath D.E."/>
            <person name="Sieber C.M.K."/>
            <person name="Emerson J.B."/>
            <person name="Anantharaman K."/>
            <person name="Thomas B.C."/>
            <person name="Malmstrom R."/>
            <person name="Stieglmeier M."/>
            <person name="Klingl A."/>
            <person name="Woyke T."/>
            <person name="Ryan C.M."/>
            <person name="Banfield J.F."/>
        </authorList>
    </citation>
    <scope>NUCLEOTIDE SEQUENCE [LARGE SCALE GENOMIC DNA]</scope>
</reference>
<evidence type="ECO:0000313" key="3">
    <source>
        <dbReference type="EMBL" id="PJE76831.1"/>
    </source>
</evidence>
<dbReference type="AlphaFoldDB" id="A0A2M8LHA6"/>
<keyword evidence="2" id="KW-0472">Membrane</keyword>
<dbReference type="EMBL" id="PFEU01000010">
    <property type="protein sequence ID" value="PJE76831.1"/>
    <property type="molecule type" value="Genomic_DNA"/>
</dbReference>
<feature type="compositionally biased region" description="Basic and acidic residues" evidence="1">
    <location>
        <begin position="58"/>
        <end position="78"/>
    </location>
</feature>
<feature type="transmembrane region" description="Helical" evidence="2">
    <location>
        <begin position="198"/>
        <end position="228"/>
    </location>
</feature>
<sequence length="332" mass="36595">MATPEEQKSALQSNRSKDRRSWSQQSDEDKRDRLWQGRTIANTPTKKGGRLIARGRRGQFEFARKQAGIDDPDRPKDLRLTPEARAVGARDLFDASELETKRRAALMASRLQGAMGQRWQSEASRQAAQDDAPQFGADAKGQDPVEKLKQGRMLAMVERAIAKQMADKAQEPDEKEKEESSKAQKALKKKAKAAFTRGAIYIVDLLAAALDASSTGISFVVDIFVYLFSLGWLNLEMIYGKHFAKGKSRYISPISWDPIPMPVDKDAVFLQSFVIAADIALAIAILIMTFGGFCFLHDYVKFVSSPLQVGVALAQGGDGMCLGAIISTMFGL</sequence>
<evidence type="ECO:0000313" key="4">
    <source>
        <dbReference type="Proteomes" id="UP000231436"/>
    </source>
</evidence>
<keyword evidence="2" id="KW-1133">Transmembrane helix</keyword>
<evidence type="ECO:0000256" key="2">
    <source>
        <dbReference type="SAM" id="Phobius"/>
    </source>
</evidence>